<keyword evidence="3" id="KW-0804">Transcription</keyword>
<dbReference type="KEGG" id="saga:M5M_19050"/>
<dbReference type="PRINTS" id="PR00035">
    <property type="entry name" value="HTHGNTR"/>
</dbReference>
<reference evidence="5 6" key="1">
    <citation type="journal article" date="2013" name="Genome Announc.">
        <title>Complete genome sequence of Simiduia agarivorans SA1(T), a marine bacterium able to degrade a variety of polysaccharides.</title>
        <authorList>
            <person name="Lin S.Y."/>
            <person name="Shieh W.Y."/>
            <person name="Chen J.S."/>
            <person name="Tang S.L."/>
        </authorList>
    </citation>
    <scope>NUCLEOTIDE SEQUENCE [LARGE SCALE GENOMIC DNA]</scope>
    <source>
        <strain evidence="6">DSM 21679 / JCM 13881 / BCRC 17597 / SA1</strain>
    </source>
</reference>
<evidence type="ECO:0000313" key="5">
    <source>
        <dbReference type="EMBL" id="AFV00939.1"/>
    </source>
</evidence>
<dbReference type="InterPro" id="IPR036390">
    <property type="entry name" value="WH_DNA-bd_sf"/>
</dbReference>
<dbReference type="Gene3D" id="1.20.120.530">
    <property type="entry name" value="GntR ligand-binding domain-like"/>
    <property type="match status" value="1"/>
</dbReference>
<dbReference type="PROSITE" id="PS50949">
    <property type="entry name" value="HTH_GNTR"/>
    <property type="match status" value="1"/>
</dbReference>
<dbReference type="SUPFAM" id="SSF48008">
    <property type="entry name" value="GntR ligand-binding domain-like"/>
    <property type="match status" value="1"/>
</dbReference>
<dbReference type="RefSeq" id="WP_015049089.1">
    <property type="nucleotide sequence ID" value="NC_018868.3"/>
</dbReference>
<dbReference type="PANTHER" id="PTHR43537:SF24">
    <property type="entry name" value="GLUCONATE OPERON TRANSCRIPTIONAL REPRESSOR"/>
    <property type="match status" value="1"/>
</dbReference>
<organism evidence="5 6">
    <name type="scientific">Simiduia agarivorans (strain DSM 21679 / JCM 13881 / BCRC 17597 / SA1)</name>
    <dbReference type="NCBI Taxonomy" id="1117647"/>
    <lineage>
        <taxon>Bacteria</taxon>
        <taxon>Pseudomonadati</taxon>
        <taxon>Pseudomonadota</taxon>
        <taxon>Gammaproteobacteria</taxon>
        <taxon>Cellvibrionales</taxon>
        <taxon>Cellvibrionaceae</taxon>
        <taxon>Simiduia</taxon>
    </lineage>
</organism>
<proteinExistence type="predicted"/>
<dbReference type="InterPro" id="IPR036388">
    <property type="entry name" value="WH-like_DNA-bd_sf"/>
</dbReference>
<dbReference type="eggNOG" id="COG2186">
    <property type="taxonomic scope" value="Bacteria"/>
</dbReference>
<evidence type="ECO:0000256" key="1">
    <source>
        <dbReference type="ARBA" id="ARBA00023015"/>
    </source>
</evidence>
<keyword evidence="2" id="KW-0238">DNA-binding</keyword>
<dbReference type="AlphaFoldDB" id="K4KRZ9"/>
<name>K4KRZ9_SIMAS</name>
<dbReference type="Pfam" id="PF07729">
    <property type="entry name" value="FCD"/>
    <property type="match status" value="1"/>
</dbReference>
<dbReference type="SMART" id="SM00895">
    <property type="entry name" value="FCD"/>
    <property type="match status" value="1"/>
</dbReference>
<dbReference type="EMBL" id="CP003746">
    <property type="protein sequence ID" value="AFV00939.1"/>
    <property type="molecule type" value="Genomic_DNA"/>
</dbReference>
<dbReference type="Gene3D" id="1.10.10.10">
    <property type="entry name" value="Winged helix-like DNA-binding domain superfamily/Winged helix DNA-binding domain"/>
    <property type="match status" value="1"/>
</dbReference>
<dbReference type="InterPro" id="IPR000524">
    <property type="entry name" value="Tscrpt_reg_HTH_GntR"/>
</dbReference>
<protein>
    <submittedName>
        <fullName evidence="5">GntR family transcriptional regulator</fullName>
    </submittedName>
</protein>
<dbReference type="Proteomes" id="UP000000466">
    <property type="component" value="Chromosome"/>
</dbReference>
<keyword evidence="1" id="KW-0805">Transcription regulation</keyword>
<dbReference type="STRING" id="1117647.M5M_19050"/>
<sequence>MNFPLFDPPPEGVAPLQPRTKKDQLAQKLLEMIYQGLLRHNDTLPSERDLAAMFSVSRETVRAALASLAEQGLLAVSHGAKTRVLRSETQLQTCARLMPALHSLDIGRYAIEQVFETRQLIESHIVRLAAARVTPQDIEALQRMLDQQAQLFSEVIHFQLADKAFHQKLADIAGNPLLARYAEELYAYGLFFRRELLEGACLVEDSYREHQQIVAAIASGDGDQAAAAMVQHLDSVLALSAAER</sequence>
<evidence type="ECO:0000259" key="4">
    <source>
        <dbReference type="PROSITE" id="PS50949"/>
    </source>
</evidence>
<dbReference type="SUPFAM" id="SSF46785">
    <property type="entry name" value="Winged helix' DNA-binding domain"/>
    <property type="match status" value="1"/>
</dbReference>
<dbReference type="GO" id="GO:0003700">
    <property type="term" value="F:DNA-binding transcription factor activity"/>
    <property type="evidence" value="ECO:0007669"/>
    <property type="project" value="InterPro"/>
</dbReference>
<evidence type="ECO:0000256" key="3">
    <source>
        <dbReference type="ARBA" id="ARBA00023163"/>
    </source>
</evidence>
<dbReference type="HOGENOM" id="CLU_017584_9_1_6"/>
<dbReference type="InterPro" id="IPR008920">
    <property type="entry name" value="TF_FadR/GntR_C"/>
</dbReference>
<evidence type="ECO:0000313" key="6">
    <source>
        <dbReference type="Proteomes" id="UP000000466"/>
    </source>
</evidence>
<dbReference type="Pfam" id="PF00392">
    <property type="entry name" value="GntR"/>
    <property type="match status" value="1"/>
</dbReference>
<gene>
    <name evidence="5" type="ordered locus">M5M_19050</name>
</gene>
<dbReference type="SMART" id="SM00345">
    <property type="entry name" value="HTH_GNTR"/>
    <property type="match status" value="1"/>
</dbReference>
<dbReference type="PANTHER" id="PTHR43537">
    <property type="entry name" value="TRANSCRIPTIONAL REGULATOR, GNTR FAMILY"/>
    <property type="match status" value="1"/>
</dbReference>
<dbReference type="CDD" id="cd07377">
    <property type="entry name" value="WHTH_GntR"/>
    <property type="match status" value="1"/>
</dbReference>
<accession>K4KRZ9</accession>
<dbReference type="GO" id="GO:0003677">
    <property type="term" value="F:DNA binding"/>
    <property type="evidence" value="ECO:0007669"/>
    <property type="project" value="UniProtKB-KW"/>
</dbReference>
<keyword evidence="6" id="KW-1185">Reference proteome</keyword>
<dbReference type="InterPro" id="IPR011711">
    <property type="entry name" value="GntR_C"/>
</dbReference>
<evidence type="ECO:0000256" key="2">
    <source>
        <dbReference type="ARBA" id="ARBA00023125"/>
    </source>
</evidence>
<feature type="domain" description="HTH gntR-type" evidence="4">
    <location>
        <begin position="19"/>
        <end position="87"/>
    </location>
</feature>
<dbReference type="OrthoDB" id="1040417at2"/>